<gene>
    <name evidence="2" type="ORF">HNQ72_003499</name>
</gene>
<dbReference type="InterPro" id="IPR020843">
    <property type="entry name" value="ER"/>
</dbReference>
<dbReference type="Proteomes" id="UP000547879">
    <property type="component" value="Unassembled WGS sequence"/>
</dbReference>
<dbReference type="EC" id="1.6.5.5" evidence="2"/>
<accession>A0A7X0D0T6</accession>
<dbReference type="Gene3D" id="3.90.180.10">
    <property type="entry name" value="Medium-chain alcohol dehydrogenases, catalytic domain"/>
    <property type="match status" value="1"/>
</dbReference>
<dbReference type="SMART" id="SM00829">
    <property type="entry name" value="PKS_ER"/>
    <property type="match status" value="1"/>
</dbReference>
<dbReference type="PANTHER" id="PTHR11695:SF294">
    <property type="entry name" value="RETICULON-4-INTERACTING PROTEIN 1, MITOCHONDRIAL"/>
    <property type="match status" value="1"/>
</dbReference>
<dbReference type="SUPFAM" id="SSF50129">
    <property type="entry name" value="GroES-like"/>
    <property type="match status" value="1"/>
</dbReference>
<reference evidence="2 3" key="1">
    <citation type="submission" date="2020-08" db="EMBL/GenBank/DDBJ databases">
        <title>Genomic Encyclopedia of Type Strains, Phase IV (KMG-IV): sequencing the most valuable type-strain genomes for metagenomic binning, comparative biology and taxonomic classification.</title>
        <authorList>
            <person name="Goeker M."/>
        </authorList>
    </citation>
    <scope>NUCLEOTIDE SEQUENCE [LARGE SCALE GENOMIC DNA]</scope>
    <source>
        <strain evidence="2 3">DSM 100734</strain>
    </source>
</reference>
<comment type="caution">
    <text evidence="2">The sequence shown here is derived from an EMBL/GenBank/DDBJ whole genome shotgun (WGS) entry which is preliminary data.</text>
</comment>
<evidence type="ECO:0000313" key="2">
    <source>
        <dbReference type="EMBL" id="MBB6163659.1"/>
    </source>
</evidence>
<dbReference type="CDD" id="cd08272">
    <property type="entry name" value="MDR6"/>
    <property type="match status" value="1"/>
</dbReference>
<dbReference type="Pfam" id="PF08240">
    <property type="entry name" value="ADH_N"/>
    <property type="match status" value="1"/>
</dbReference>
<name>A0A7X0D0T6_9HYPH</name>
<dbReference type="Pfam" id="PF13602">
    <property type="entry name" value="ADH_zinc_N_2"/>
    <property type="match status" value="1"/>
</dbReference>
<dbReference type="RefSeq" id="WP_183993542.1">
    <property type="nucleotide sequence ID" value="NZ_BMHW01000008.1"/>
</dbReference>
<feature type="domain" description="Enoyl reductase (ER)" evidence="1">
    <location>
        <begin position="10"/>
        <end position="324"/>
    </location>
</feature>
<dbReference type="InterPro" id="IPR036291">
    <property type="entry name" value="NAD(P)-bd_dom_sf"/>
</dbReference>
<evidence type="ECO:0000313" key="3">
    <source>
        <dbReference type="Proteomes" id="UP000547879"/>
    </source>
</evidence>
<sequence>MKALVLSAFGSTDNFAVDNIPDPVLKQGQVLVRIAAASLNPIDNKIREGLPIGPALPAVLGCDFSGTIVEVGDNVTGYSIGDEVFGLAGGVKGHGGTLAELIAADARLIARKPRNLSMRQAAALPLVSITAWEAIARANLKASEQVLIHGAAGGVGHIAVQLAHDLGAVVTATVGKDSDEAIVRGFGAEQVVFYRQEKPADYVSRITQGRGFPVVIDTVGGENLANSFQAAAISGRISTTASRATLDLTPVHSKGLTFGVVFTLIPMLYDIGADTHGDILRQVATMVESGLVKPLIDERRFGLADAPAGYDLLQSGSAKGKIVIDVA</sequence>
<protein>
    <submittedName>
        <fullName evidence="2">NADPH2:quinone reductase</fullName>
        <ecNumber evidence="2">1.6.5.5</ecNumber>
    </submittedName>
</protein>
<dbReference type="AlphaFoldDB" id="A0A7X0D0T6"/>
<keyword evidence="2" id="KW-0560">Oxidoreductase</keyword>
<proteinExistence type="predicted"/>
<evidence type="ECO:0000259" key="1">
    <source>
        <dbReference type="SMART" id="SM00829"/>
    </source>
</evidence>
<dbReference type="GO" id="GO:0003960">
    <property type="term" value="F:quinone reductase (NADPH) activity"/>
    <property type="evidence" value="ECO:0007669"/>
    <property type="project" value="UniProtKB-EC"/>
</dbReference>
<dbReference type="EMBL" id="JACHEG010000003">
    <property type="protein sequence ID" value="MBB6163659.1"/>
    <property type="molecule type" value="Genomic_DNA"/>
</dbReference>
<dbReference type="Gene3D" id="3.40.50.720">
    <property type="entry name" value="NAD(P)-binding Rossmann-like Domain"/>
    <property type="match status" value="1"/>
</dbReference>
<dbReference type="InterPro" id="IPR011032">
    <property type="entry name" value="GroES-like_sf"/>
</dbReference>
<dbReference type="InterPro" id="IPR050700">
    <property type="entry name" value="YIM1/Zinc_Alcohol_DH_Fams"/>
</dbReference>
<organism evidence="2 3">
    <name type="scientific">Rhizobium wenxiniae</name>
    <dbReference type="NCBI Taxonomy" id="1737357"/>
    <lineage>
        <taxon>Bacteria</taxon>
        <taxon>Pseudomonadati</taxon>
        <taxon>Pseudomonadota</taxon>
        <taxon>Alphaproteobacteria</taxon>
        <taxon>Hyphomicrobiales</taxon>
        <taxon>Rhizobiaceae</taxon>
        <taxon>Rhizobium/Agrobacterium group</taxon>
        <taxon>Rhizobium</taxon>
    </lineage>
</organism>
<dbReference type="InterPro" id="IPR013154">
    <property type="entry name" value="ADH-like_N"/>
</dbReference>
<keyword evidence="3" id="KW-1185">Reference proteome</keyword>
<dbReference type="SUPFAM" id="SSF51735">
    <property type="entry name" value="NAD(P)-binding Rossmann-fold domains"/>
    <property type="match status" value="1"/>
</dbReference>
<dbReference type="PANTHER" id="PTHR11695">
    <property type="entry name" value="ALCOHOL DEHYDROGENASE RELATED"/>
    <property type="match status" value="1"/>
</dbReference>